<reference evidence="2 3" key="1">
    <citation type="journal article" date="2016" name="Mol. Biol. Evol.">
        <title>Comparative Genomics of Early-Diverging Mushroom-Forming Fungi Provides Insights into the Origins of Lignocellulose Decay Capabilities.</title>
        <authorList>
            <person name="Nagy L.G."/>
            <person name="Riley R."/>
            <person name="Tritt A."/>
            <person name="Adam C."/>
            <person name="Daum C."/>
            <person name="Floudas D."/>
            <person name="Sun H."/>
            <person name="Yadav J.S."/>
            <person name="Pangilinan J."/>
            <person name="Larsson K.H."/>
            <person name="Matsuura K."/>
            <person name="Barry K."/>
            <person name="Labutti K."/>
            <person name="Kuo R."/>
            <person name="Ohm R.A."/>
            <person name="Bhattacharya S.S."/>
            <person name="Shirouzu T."/>
            <person name="Yoshinaga Y."/>
            <person name="Martin F.M."/>
            <person name="Grigoriev I.V."/>
            <person name="Hibbett D.S."/>
        </authorList>
    </citation>
    <scope>NUCLEOTIDE SEQUENCE [LARGE SCALE GENOMIC DNA]</scope>
    <source>
        <strain evidence="2 3">HHB9708</strain>
    </source>
</reference>
<proteinExistence type="predicted"/>
<name>A0A164XWM7_9AGAM</name>
<gene>
    <name evidence="2" type="ORF">SISNIDRAFT_482937</name>
</gene>
<feature type="region of interest" description="Disordered" evidence="1">
    <location>
        <begin position="192"/>
        <end position="222"/>
    </location>
</feature>
<dbReference type="Proteomes" id="UP000076722">
    <property type="component" value="Unassembled WGS sequence"/>
</dbReference>
<accession>A0A164XWM7</accession>
<evidence type="ECO:0000256" key="1">
    <source>
        <dbReference type="SAM" id="MobiDB-lite"/>
    </source>
</evidence>
<feature type="compositionally biased region" description="Polar residues" evidence="1">
    <location>
        <begin position="22"/>
        <end position="31"/>
    </location>
</feature>
<feature type="compositionally biased region" description="Acidic residues" evidence="1">
    <location>
        <begin position="195"/>
        <end position="222"/>
    </location>
</feature>
<feature type="compositionally biased region" description="Basic and acidic residues" evidence="1">
    <location>
        <begin position="32"/>
        <end position="41"/>
    </location>
</feature>
<organism evidence="2 3">
    <name type="scientific">Sistotremastrum niveocremeum HHB9708</name>
    <dbReference type="NCBI Taxonomy" id="1314777"/>
    <lineage>
        <taxon>Eukaryota</taxon>
        <taxon>Fungi</taxon>
        <taxon>Dikarya</taxon>
        <taxon>Basidiomycota</taxon>
        <taxon>Agaricomycotina</taxon>
        <taxon>Agaricomycetes</taxon>
        <taxon>Sistotremastrales</taxon>
        <taxon>Sistotremastraceae</taxon>
        <taxon>Sertulicium</taxon>
        <taxon>Sertulicium niveocremeum</taxon>
    </lineage>
</organism>
<protein>
    <submittedName>
        <fullName evidence="2">Uncharacterized protein</fullName>
    </submittedName>
</protein>
<sequence>MSGYPFPIASPQDSDPRRTGAHQFSTTQSTHSELENWDGRHYVGGSLQGGGAAVGFQAGRHPNGAFQSAFSGPPPPPEENQAHAGPSKHGKTQAPKPRTQSQKDAEKRNKKKRKSVSAKLNRALEEARIERVPRGQPDMIRSAARVIRKTTAECQLLRRIMRKLQTDPRSINSPAYHLALAFPHDLQIACANIDKEDEEDEGNEEEKDEESDQDLWADDMID</sequence>
<keyword evidence="3" id="KW-1185">Reference proteome</keyword>
<dbReference type="EMBL" id="KV419399">
    <property type="protein sequence ID" value="KZS96362.1"/>
    <property type="molecule type" value="Genomic_DNA"/>
</dbReference>
<dbReference type="AlphaFoldDB" id="A0A164XWM7"/>
<evidence type="ECO:0000313" key="2">
    <source>
        <dbReference type="EMBL" id="KZS96362.1"/>
    </source>
</evidence>
<evidence type="ECO:0000313" key="3">
    <source>
        <dbReference type="Proteomes" id="UP000076722"/>
    </source>
</evidence>
<feature type="region of interest" description="Disordered" evidence="1">
    <location>
        <begin position="1"/>
        <end position="121"/>
    </location>
</feature>